<dbReference type="CDD" id="cd01814">
    <property type="entry name" value="Ubl_MUBs_plant"/>
    <property type="match status" value="1"/>
</dbReference>
<reference evidence="11" key="2">
    <citation type="submission" date="2021-03" db="UniProtKB">
        <authorList>
            <consortium name="EnsemblPlants"/>
        </authorList>
    </citation>
    <scope>IDENTIFICATION</scope>
</reference>
<evidence type="ECO:0000256" key="9">
    <source>
        <dbReference type="PIRNR" id="PIRNR032572"/>
    </source>
</evidence>
<dbReference type="EnsemblPlants" id="AUR62003410-RA">
    <property type="protein sequence ID" value="AUR62003410-RA:cds"/>
    <property type="gene ID" value="AUR62003410"/>
</dbReference>
<organism evidence="11 12">
    <name type="scientific">Chenopodium quinoa</name>
    <name type="common">Quinoa</name>
    <dbReference type="NCBI Taxonomy" id="63459"/>
    <lineage>
        <taxon>Eukaryota</taxon>
        <taxon>Viridiplantae</taxon>
        <taxon>Streptophyta</taxon>
        <taxon>Embryophyta</taxon>
        <taxon>Tracheophyta</taxon>
        <taxon>Spermatophyta</taxon>
        <taxon>Magnoliopsida</taxon>
        <taxon>eudicotyledons</taxon>
        <taxon>Gunneridae</taxon>
        <taxon>Pentapetalae</taxon>
        <taxon>Caryophyllales</taxon>
        <taxon>Chenopodiaceae</taxon>
        <taxon>Chenopodioideae</taxon>
        <taxon>Atripliceae</taxon>
        <taxon>Chenopodium</taxon>
    </lineage>
</organism>
<dbReference type="PANTHER" id="PTHR13169:SF1">
    <property type="entry name" value="MEMBRANE-ANCHORED UBIQUITIN-FOLD PROTEIN 4"/>
    <property type="match status" value="1"/>
</dbReference>
<evidence type="ECO:0000256" key="1">
    <source>
        <dbReference type="ARBA" id="ARBA00002929"/>
    </source>
</evidence>
<proteinExistence type="predicted"/>
<dbReference type="Proteomes" id="UP000596660">
    <property type="component" value="Unplaced"/>
</dbReference>
<feature type="domain" description="Ubiquitin-like" evidence="10">
    <location>
        <begin position="7"/>
        <end position="75"/>
    </location>
</feature>
<comment type="function">
    <text evidence="1 9">May serve as docking site to facilitate the association of other proteins to the plasma membrane.</text>
</comment>
<evidence type="ECO:0000256" key="2">
    <source>
        <dbReference type="ARBA" id="ARBA00004193"/>
    </source>
</evidence>
<evidence type="ECO:0000256" key="7">
    <source>
        <dbReference type="ARBA" id="ARBA00023288"/>
    </source>
</evidence>
<keyword evidence="8" id="KW-0636">Prenylation</keyword>
<keyword evidence="6" id="KW-0564">Palmitate</keyword>
<dbReference type="Gene3D" id="3.10.20.90">
    <property type="entry name" value="Phosphatidylinositol 3-kinase Catalytic Subunit, Chain A, domain 1"/>
    <property type="match status" value="1"/>
</dbReference>
<dbReference type="InterPro" id="IPR040015">
    <property type="entry name" value="UBL3-like"/>
</dbReference>
<evidence type="ECO:0000256" key="3">
    <source>
        <dbReference type="ARBA" id="ARBA00022475"/>
    </source>
</evidence>
<dbReference type="InterPro" id="IPR039540">
    <property type="entry name" value="UBL3-like_ubiquitin_dom"/>
</dbReference>
<keyword evidence="7" id="KW-0449">Lipoprotein</keyword>
<protein>
    <recommendedName>
        <fullName evidence="9">Membrane-anchored ubiquitin-fold protein</fullName>
    </recommendedName>
</protein>
<dbReference type="InterPro" id="IPR029071">
    <property type="entry name" value="Ubiquitin-like_domsf"/>
</dbReference>
<keyword evidence="3 9" id="KW-1003">Cell membrane</keyword>
<dbReference type="PROSITE" id="PS50053">
    <property type="entry name" value="UBIQUITIN_2"/>
    <property type="match status" value="1"/>
</dbReference>
<dbReference type="InterPro" id="IPR000626">
    <property type="entry name" value="Ubiquitin-like_dom"/>
</dbReference>
<dbReference type="SUPFAM" id="SSF54236">
    <property type="entry name" value="Ubiquitin-like"/>
    <property type="match status" value="1"/>
</dbReference>
<keyword evidence="12" id="KW-1185">Reference proteome</keyword>
<dbReference type="InterPro" id="IPR017000">
    <property type="entry name" value="MUB"/>
</dbReference>
<reference evidence="11" key="1">
    <citation type="journal article" date="2017" name="Nature">
        <title>The genome of Chenopodium quinoa.</title>
        <authorList>
            <person name="Jarvis D.E."/>
            <person name="Ho Y.S."/>
            <person name="Lightfoot D.J."/>
            <person name="Schmoeckel S.M."/>
            <person name="Li B."/>
            <person name="Borm T.J.A."/>
            <person name="Ohyanagi H."/>
            <person name="Mineta K."/>
            <person name="Michell C.T."/>
            <person name="Saber N."/>
            <person name="Kharbatia N.M."/>
            <person name="Rupper R.R."/>
            <person name="Sharp A.R."/>
            <person name="Dally N."/>
            <person name="Boughton B.A."/>
            <person name="Woo Y.H."/>
            <person name="Gao G."/>
            <person name="Schijlen E.G.W.M."/>
            <person name="Guo X."/>
            <person name="Momin A.A."/>
            <person name="Negrao S."/>
            <person name="Al-Babili S."/>
            <person name="Gehring C."/>
            <person name="Roessner U."/>
            <person name="Jung C."/>
            <person name="Murphy K."/>
            <person name="Arold S.T."/>
            <person name="Gojobori T."/>
            <person name="van der Linden C.G."/>
            <person name="van Loo E.N."/>
            <person name="Jellen E.N."/>
            <person name="Maughan P.J."/>
            <person name="Tester M."/>
        </authorList>
    </citation>
    <scope>NUCLEOTIDE SEQUENCE [LARGE SCALE GENOMIC DNA]</scope>
    <source>
        <strain evidence="11">cv. PI 614886</strain>
    </source>
</reference>
<dbReference type="OMA" id="HICACSI"/>
<keyword evidence="4" id="KW-0488">Methylation</keyword>
<evidence type="ECO:0000256" key="8">
    <source>
        <dbReference type="ARBA" id="ARBA00023289"/>
    </source>
</evidence>
<dbReference type="Pfam" id="PF13881">
    <property type="entry name" value="Rad60-SLD_2"/>
    <property type="match status" value="1"/>
</dbReference>
<evidence type="ECO:0000313" key="11">
    <source>
        <dbReference type="EnsemblPlants" id="AUR62003410-RA:cds"/>
    </source>
</evidence>
<accession>A0A803KWK2</accession>
<dbReference type="GO" id="GO:0005886">
    <property type="term" value="C:plasma membrane"/>
    <property type="evidence" value="ECO:0007669"/>
    <property type="project" value="UniProtKB-SubCell"/>
</dbReference>
<evidence type="ECO:0000256" key="4">
    <source>
        <dbReference type="ARBA" id="ARBA00022481"/>
    </source>
</evidence>
<keyword evidence="5 9" id="KW-0472">Membrane</keyword>
<evidence type="ECO:0000256" key="5">
    <source>
        <dbReference type="ARBA" id="ARBA00023136"/>
    </source>
</evidence>
<comment type="subcellular location">
    <subcellularLocation>
        <location evidence="2">Cell membrane</location>
        <topology evidence="2">Lipid-anchor</topology>
    </subcellularLocation>
</comment>
<evidence type="ECO:0000256" key="6">
    <source>
        <dbReference type="ARBA" id="ARBA00023139"/>
    </source>
</evidence>
<evidence type="ECO:0000313" key="12">
    <source>
        <dbReference type="Proteomes" id="UP000596660"/>
    </source>
</evidence>
<evidence type="ECO:0000259" key="10">
    <source>
        <dbReference type="PROSITE" id="PS50053"/>
    </source>
</evidence>
<dbReference type="Gramene" id="AUR62003410-RA">
    <property type="protein sequence ID" value="AUR62003410-RA:cds"/>
    <property type="gene ID" value="AUR62003410"/>
</dbReference>
<sequence>MPEEDLVEVKFRLYDGSDIGPFRVAPATTVANLKERIIADWPKDNKVTPKVANDVKIISAGKVLENSRTAGQCRMTFGELQKGVITMHVVVQPTVAKTKSATFSPQLLLVAAELFYFTCLVQ</sequence>
<name>A0A803KWK2_CHEQI</name>
<dbReference type="PANTHER" id="PTHR13169">
    <property type="entry name" value="UBIQUITIN-LIKE PROTEIN 3 HCG-1 PROTEIN"/>
    <property type="match status" value="1"/>
</dbReference>
<dbReference type="PIRSF" id="PIRSF032572">
    <property type="entry name" value="MUB"/>
    <property type="match status" value="1"/>
</dbReference>
<dbReference type="AlphaFoldDB" id="A0A803KWK2"/>